<proteinExistence type="predicted"/>
<sequence>METNGDGVAEDVEPKEEDDDDGEASVKFIVVCDFVRVKAKGDGSDAPTN</sequence>
<protein>
    <submittedName>
        <fullName evidence="2">Uncharacterized protein</fullName>
    </submittedName>
</protein>
<evidence type="ECO:0000313" key="2">
    <source>
        <dbReference type="EMBL" id="BEH91555.1"/>
    </source>
</evidence>
<evidence type="ECO:0000313" key="3">
    <source>
        <dbReference type="Proteomes" id="UP001432099"/>
    </source>
</evidence>
<evidence type="ECO:0000256" key="1">
    <source>
        <dbReference type="SAM" id="MobiDB-lite"/>
    </source>
</evidence>
<keyword evidence="3" id="KW-1185">Reference proteome</keyword>
<gene>
    <name evidence="2" type="ORF">T23_16570</name>
</gene>
<organism evidence="2 3">
    <name type="scientific">Turicibacter faecis</name>
    <dbReference type="NCBI Taxonomy" id="2963365"/>
    <lineage>
        <taxon>Bacteria</taxon>
        <taxon>Bacillati</taxon>
        <taxon>Bacillota</taxon>
        <taxon>Erysipelotrichia</taxon>
        <taxon>Erysipelotrichales</taxon>
        <taxon>Turicibacteraceae</taxon>
        <taxon>Turicibacter</taxon>
    </lineage>
</organism>
<feature type="region of interest" description="Disordered" evidence="1">
    <location>
        <begin position="1"/>
        <end position="24"/>
    </location>
</feature>
<feature type="compositionally biased region" description="Acidic residues" evidence="1">
    <location>
        <begin position="8"/>
        <end position="23"/>
    </location>
</feature>
<accession>A0ABM8IPP0</accession>
<name>A0ABM8IPP0_9FIRM</name>
<reference evidence="2" key="1">
    <citation type="journal article" date="2024" name="Int. J. Syst. Evol. Microbiol.">
        <title>Turicibacter faecis sp. nov., isolated from faeces of heart failure mouse model.</title>
        <authorList>
            <person name="Imamura Y."/>
            <person name="Motooka D."/>
            <person name="Nakajima Y."/>
            <person name="Ito S."/>
            <person name="Kitakaze M."/>
            <person name="Iida T."/>
            <person name="Nakamura S."/>
        </authorList>
    </citation>
    <scope>NUCLEOTIDE SEQUENCE</scope>
    <source>
        <strain evidence="2">TC023</strain>
    </source>
</reference>
<dbReference type="Proteomes" id="UP001432099">
    <property type="component" value="Chromosome"/>
</dbReference>
<dbReference type="EMBL" id="AP028127">
    <property type="protein sequence ID" value="BEH91555.1"/>
    <property type="molecule type" value="Genomic_DNA"/>
</dbReference>